<organism evidence="1 2">
    <name type="scientific">Peronospora matthiolae</name>
    <dbReference type="NCBI Taxonomy" id="2874970"/>
    <lineage>
        <taxon>Eukaryota</taxon>
        <taxon>Sar</taxon>
        <taxon>Stramenopiles</taxon>
        <taxon>Oomycota</taxon>
        <taxon>Peronosporomycetes</taxon>
        <taxon>Peronosporales</taxon>
        <taxon>Peronosporaceae</taxon>
        <taxon>Peronospora</taxon>
    </lineage>
</organism>
<sequence length="183" mass="19502">MTLVSVKNSDLHGWYPCSGVTFSDKGSGTDIIAEFAVDRAPLCYPGICNTPPSVDLTIDIFVKQFPATFEEPAIATIAWFVQGGPGGIDHEVSVRPIEGKANIYTMNHRGTGRGTRFNCVSAQATTTGSSSSCEIDVFEVAACAQDLEYKFGDLSSFSMTNATTDIATFISKFTNGKSTVSTV</sequence>
<name>A0AAV1TIW3_9STRA</name>
<comment type="caution">
    <text evidence="1">The sequence shown here is derived from an EMBL/GenBank/DDBJ whole genome shotgun (WGS) entry which is preliminary data.</text>
</comment>
<dbReference type="Proteomes" id="UP001162060">
    <property type="component" value="Unassembled WGS sequence"/>
</dbReference>
<protein>
    <submittedName>
        <fullName evidence="1">Uncharacterized protein</fullName>
    </submittedName>
</protein>
<reference evidence="1" key="1">
    <citation type="submission" date="2024-01" db="EMBL/GenBank/DDBJ databases">
        <authorList>
            <person name="Webb A."/>
        </authorList>
    </citation>
    <scope>NUCLEOTIDE SEQUENCE</scope>
    <source>
        <strain evidence="1">Pm1</strain>
    </source>
</reference>
<evidence type="ECO:0000313" key="1">
    <source>
        <dbReference type="EMBL" id="CAK7919968.1"/>
    </source>
</evidence>
<accession>A0AAV1TIW3</accession>
<dbReference type="AlphaFoldDB" id="A0AAV1TIW3"/>
<evidence type="ECO:0000313" key="2">
    <source>
        <dbReference type="Proteomes" id="UP001162060"/>
    </source>
</evidence>
<proteinExistence type="predicted"/>
<dbReference type="EMBL" id="CAKLBY020000051">
    <property type="protein sequence ID" value="CAK7919968.1"/>
    <property type="molecule type" value="Genomic_DNA"/>
</dbReference>
<gene>
    <name evidence="1" type="ORF">PM001_LOCUS6363</name>
</gene>